<feature type="region of interest" description="Disordered" evidence="1">
    <location>
        <begin position="1"/>
        <end position="26"/>
    </location>
</feature>
<keyword evidence="2" id="KW-0547">Nucleotide-binding</keyword>
<evidence type="ECO:0000256" key="1">
    <source>
        <dbReference type="SAM" id="MobiDB-lite"/>
    </source>
</evidence>
<reference evidence="2 3" key="1">
    <citation type="submission" date="2019-08" db="EMBL/GenBank/DDBJ databases">
        <title>Draft genome sequences of two oriental melons (Cucumis melo L. var makuwa).</title>
        <authorList>
            <person name="Kwon S.-Y."/>
        </authorList>
    </citation>
    <scope>NUCLEOTIDE SEQUENCE [LARGE SCALE GENOMIC DNA]</scope>
    <source>
        <strain evidence="3">cv. Chang Bougi</strain>
        <tissue evidence="2">Leaf</tissue>
    </source>
</reference>
<keyword evidence="2" id="KW-0347">Helicase</keyword>
<gene>
    <name evidence="2" type="ORF">E5676_scaffold398G00430</name>
</gene>
<proteinExistence type="predicted"/>
<evidence type="ECO:0000313" key="2">
    <source>
        <dbReference type="EMBL" id="TYK31678.1"/>
    </source>
</evidence>
<dbReference type="EMBL" id="SSTD01000026">
    <property type="protein sequence ID" value="TYK31678.1"/>
    <property type="molecule type" value="Genomic_DNA"/>
</dbReference>
<dbReference type="AlphaFoldDB" id="A0A5D3E754"/>
<protein>
    <submittedName>
        <fullName evidence="2">ATP-dependent helicase 1</fullName>
    </submittedName>
</protein>
<keyword evidence="2" id="KW-0067">ATP-binding</keyword>
<accession>A0A5D3E754</accession>
<name>A0A5D3E754_CUCMM</name>
<feature type="compositionally biased region" description="Basic and acidic residues" evidence="1">
    <location>
        <begin position="17"/>
        <end position="26"/>
    </location>
</feature>
<comment type="caution">
    <text evidence="2">The sequence shown here is derived from an EMBL/GenBank/DDBJ whole genome shotgun (WGS) entry which is preliminary data.</text>
</comment>
<dbReference type="Proteomes" id="UP000321947">
    <property type="component" value="Unassembled WGS sequence"/>
</dbReference>
<evidence type="ECO:0000313" key="3">
    <source>
        <dbReference type="Proteomes" id="UP000321947"/>
    </source>
</evidence>
<sequence length="81" mass="9226">MGFEGRHKFGYLTGEISRPRPGDPQEHIWKGEDSPLRSLLINSMEPQIENHCCMLQLLEISGMQFISYIPKAECVSSQNFA</sequence>
<dbReference type="GO" id="GO:0004386">
    <property type="term" value="F:helicase activity"/>
    <property type="evidence" value="ECO:0007669"/>
    <property type="project" value="UniProtKB-KW"/>
</dbReference>
<organism evidence="2 3">
    <name type="scientific">Cucumis melo var. makuwa</name>
    <name type="common">Oriental melon</name>
    <dbReference type="NCBI Taxonomy" id="1194695"/>
    <lineage>
        <taxon>Eukaryota</taxon>
        <taxon>Viridiplantae</taxon>
        <taxon>Streptophyta</taxon>
        <taxon>Embryophyta</taxon>
        <taxon>Tracheophyta</taxon>
        <taxon>Spermatophyta</taxon>
        <taxon>Magnoliopsida</taxon>
        <taxon>eudicotyledons</taxon>
        <taxon>Gunneridae</taxon>
        <taxon>Pentapetalae</taxon>
        <taxon>rosids</taxon>
        <taxon>fabids</taxon>
        <taxon>Cucurbitales</taxon>
        <taxon>Cucurbitaceae</taxon>
        <taxon>Benincaseae</taxon>
        <taxon>Cucumis</taxon>
    </lineage>
</organism>
<keyword evidence="2" id="KW-0378">Hydrolase</keyword>